<protein>
    <submittedName>
        <fullName evidence="2">C-type lectin domain-containing protein</fullName>
    </submittedName>
</protein>
<accession>A0A0N5C519</accession>
<evidence type="ECO:0000313" key="2">
    <source>
        <dbReference type="WBParaSite" id="SPAL_0001304500.1"/>
    </source>
</evidence>
<proteinExistence type="predicted"/>
<name>A0A0N5C519_STREA</name>
<sequence length="142" mass="17053">MQKKFTSFLTKPQIKIFNINVIMQFTLKCNMSFFIKPLMMVYHKLHDTIRFFTGCFCHHEDVKLTLTDYYRGHVYDSREDECGSTRTLSVHSGWYYTGGELYLRVDHRNCSRKPSYGFYLYEKCTVHTGSNWFDYWTCNVEL</sequence>
<reference evidence="2" key="1">
    <citation type="submission" date="2017-02" db="UniProtKB">
        <authorList>
            <consortium name="WormBaseParasite"/>
        </authorList>
    </citation>
    <scope>IDENTIFICATION</scope>
</reference>
<keyword evidence="1" id="KW-1185">Reference proteome</keyword>
<dbReference type="WBParaSite" id="SPAL_0001304500.1">
    <property type="protein sequence ID" value="SPAL_0001304500.1"/>
    <property type="gene ID" value="SPAL_0001304500"/>
</dbReference>
<evidence type="ECO:0000313" key="1">
    <source>
        <dbReference type="Proteomes" id="UP000046392"/>
    </source>
</evidence>
<organism evidence="1 2">
    <name type="scientific">Strongyloides papillosus</name>
    <name type="common">Intestinal threadworm</name>
    <dbReference type="NCBI Taxonomy" id="174720"/>
    <lineage>
        <taxon>Eukaryota</taxon>
        <taxon>Metazoa</taxon>
        <taxon>Ecdysozoa</taxon>
        <taxon>Nematoda</taxon>
        <taxon>Chromadorea</taxon>
        <taxon>Rhabditida</taxon>
        <taxon>Tylenchina</taxon>
        <taxon>Panagrolaimomorpha</taxon>
        <taxon>Strongyloidoidea</taxon>
        <taxon>Strongyloididae</taxon>
        <taxon>Strongyloides</taxon>
    </lineage>
</organism>
<dbReference type="Proteomes" id="UP000046392">
    <property type="component" value="Unplaced"/>
</dbReference>
<dbReference type="AlphaFoldDB" id="A0A0N5C519"/>